<sequence>MALCDGRSEHWSPRLRARCGPAARSSCCACTCIMLSDIDHSCSVKASSVMKPAPGTAICQEIMAWGITVVRMCRVCADSFAFSGSAGTSLIALVVAARAKRRVVVAMLQVLGTVLCGAGRAVRVALVMHVVDLWFIPGCVNVQIAGLLTSSSMLTRVARVVGLAWLQCGSA</sequence>
<reference evidence="1 2" key="1">
    <citation type="submission" date="2015-02" db="EMBL/GenBank/DDBJ databases">
        <authorList>
            <person name="Chooi Y.-H."/>
        </authorList>
    </citation>
    <scope>NUCLEOTIDE SEQUENCE [LARGE SCALE GENOMIC DNA]</scope>
    <source>
        <strain evidence="1">E3</strain>
    </source>
</reference>
<name>A0A0G4J102_PLABS</name>
<protein>
    <submittedName>
        <fullName evidence="1">Uncharacterized protein</fullName>
    </submittedName>
</protein>
<dbReference type="EMBL" id="CDSF01000110">
    <property type="protein sequence ID" value="CEP01167.1"/>
    <property type="molecule type" value="Genomic_DNA"/>
</dbReference>
<proteinExistence type="predicted"/>
<organism evidence="1 2">
    <name type="scientific">Plasmodiophora brassicae</name>
    <name type="common">Clubroot disease agent</name>
    <dbReference type="NCBI Taxonomy" id="37360"/>
    <lineage>
        <taxon>Eukaryota</taxon>
        <taxon>Sar</taxon>
        <taxon>Rhizaria</taxon>
        <taxon>Endomyxa</taxon>
        <taxon>Phytomyxea</taxon>
        <taxon>Plasmodiophorida</taxon>
        <taxon>Plasmodiophoridae</taxon>
        <taxon>Plasmodiophora</taxon>
    </lineage>
</organism>
<keyword evidence="2" id="KW-1185">Reference proteome</keyword>
<dbReference type="Proteomes" id="UP000039324">
    <property type="component" value="Unassembled WGS sequence"/>
</dbReference>
<evidence type="ECO:0000313" key="2">
    <source>
        <dbReference type="Proteomes" id="UP000039324"/>
    </source>
</evidence>
<gene>
    <name evidence="1" type="ORF">PBRA_008479</name>
</gene>
<dbReference type="AlphaFoldDB" id="A0A0G4J102"/>
<accession>A0A0G4J102</accession>
<evidence type="ECO:0000313" key="1">
    <source>
        <dbReference type="EMBL" id="CEP01167.1"/>
    </source>
</evidence>